<evidence type="ECO:0000313" key="2">
    <source>
        <dbReference type="Proteomes" id="UP001161257"/>
    </source>
</evidence>
<dbReference type="AlphaFoldDB" id="A0AA37R853"/>
<name>A0AA37R853_PSEPU</name>
<dbReference type="InterPro" id="IPR016035">
    <property type="entry name" value="Acyl_Trfase/lysoPLipase"/>
</dbReference>
<accession>A0AA37R853</accession>
<reference evidence="1" key="1">
    <citation type="submission" date="2023-01" db="EMBL/GenBank/DDBJ databases">
        <title>Whole-genome sequence of Pseudomonas putida NBRC 14671.</title>
        <authorList>
            <person name="Morohoshi T."/>
            <person name="Someya N."/>
        </authorList>
    </citation>
    <scope>NUCLEOTIDE SEQUENCE</scope>
    <source>
        <strain evidence="1">NBRC 14671</strain>
    </source>
</reference>
<dbReference type="EMBL" id="BSKJ01000009">
    <property type="protein sequence ID" value="GLO37182.1"/>
    <property type="molecule type" value="Genomic_DNA"/>
</dbReference>
<evidence type="ECO:0000313" key="1">
    <source>
        <dbReference type="EMBL" id="GLO37182.1"/>
    </source>
</evidence>
<gene>
    <name evidence="1" type="ORF">PPUN14671_40180</name>
</gene>
<sequence length="598" mass="65242">MKNSQGDVLSPRIPDMDDLAVSVPEANDDTAFSGYSPHEHGGPIHLINICINQTRDPRGGIFNRDRKGEPMTVGPGGIVRLATDGWRQMAADHALNLGNWTAISGAAFAPGLGATTLPGLAARMTLAGIRLGYWWDSGVLGNDVHHGKYRQLVSELLGSFEGRDCADWFLSDGGHFDNTGAYALLREECELIVLADCGADPGYAFEDLENLIRKARIDLNINIVFQRPRSLSTSGAFGSLADLASNNSDACLALAKIQYSSGKSGYLILVKPNLCNDMPVDLLNYKSDNPLFPQEPTTDQFFSEAQWESYFQLGYRLGDKLLLAQNMAIDVHFSDFTPEDGATIITTPTGDKQLKPNSGRIVSRLVSSGAVSATLSFGAIASLGLGAWQAIDTIIQRSSQSNEAIRANHNFSADLLGTEKPRPPCEPRYWVRSYDRALSGTDNCSIPLSVAINDKQHTESKDNTISSFKKACHGYTVFVQVYDSDSRSAARVFRERWSTPLGANVPDIEDVVQSARRMGRRVPTPYNAPTILRYSEEGMGCSQALANDASTRDSNIPVFWNSTWSQKALAGAPDKKIIEVWLPPEDSIKQTDTVQIAQ</sequence>
<organism evidence="1 2">
    <name type="scientific">Pseudomonas putida</name>
    <name type="common">Arthrobacter siderocapsulatus</name>
    <dbReference type="NCBI Taxonomy" id="303"/>
    <lineage>
        <taxon>Bacteria</taxon>
        <taxon>Pseudomonadati</taxon>
        <taxon>Pseudomonadota</taxon>
        <taxon>Gammaproteobacteria</taxon>
        <taxon>Pseudomonadales</taxon>
        <taxon>Pseudomonadaceae</taxon>
        <taxon>Pseudomonas</taxon>
    </lineage>
</organism>
<proteinExistence type="predicted"/>
<comment type="caution">
    <text evidence="1">The sequence shown here is derived from an EMBL/GenBank/DDBJ whole genome shotgun (WGS) entry which is preliminary data.</text>
</comment>
<protein>
    <submittedName>
        <fullName evidence="1">Uncharacterized protein</fullName>
    </submittedName>
</protein>
<dbReference type="SUPFAM" id="SSF52151">
    <property type="entry name" value="FabD/lysophospholipase-like"/>
    <property type="match status" value="1"/>
</dbReference>
<dbReference type="Proteomes" id="UP001161257">
    <property type="component" value="Unassembled WGS sequence"/>
</dbReference>